<proteinExistence type="predicted"/>
<reference evidence="2 3" key="1">
    <citation type="submission" date="2024-09" db="EMBL/GenBank/DDBJ databases">
        <authorList>
            <person name="Sun Q."/>
            <person name="Mori K."/>
        </authorList>
    </citation>
    <scope>NUCLEOTIDE SEQUENCE [LARGE SCALE GENOMIC DNA]</scope>
    <source>
        <strain evidence="2 3">NCAIM B.02415</strain>
    </source>
</reference>
<dbReference type="RefSeq" id="WP_377023825.1">
    <property type="nucleotide sequence ID" value="NZ_JBHLTS010000023.1"/>
</dbReference>
<feature type="transmembrane region" description="Helical" evidence="1">
    <location>
        <begin position="46"/>
        <end position="63"/>
    </location>
</feature>
<dbReference type="EMBL" id="JBHLTS010000023">
    <property type="protein sequence ID" value="MFC0516024.1"/>
    <property type="molecule type" value="Genomic_DNA"/>
</dbReference>
<keyword evidence="1" id="KW-1133">Transmembrane helix</keyword>
<dbReference type="Proteomes" id="UP001589828">
    <property type="component" value="Unassembled WGS sequence"/>
</dbReference>
<evidence type="ECO:0000256" key="1">
    <source>
        <dbReference type="SAM" id="Phobius"/>
    </source>
</evidence>
<keyword evidence="1" id="KW-0812">Transmembrane</keyword>
<feature type="transmembrane region" description="Helical" evidence="1">
    <location>
        <begin position="6"/>
        <end position="25"/>
    </location>
</feature>
<keyword evidence="1" id="KW-0472">Membrane</keyword>
<name>A0ABV6L977_9SPHI</name>
<keyword evidence="3" id="KW-1185">Reference proteome</keyword>
<organism evidence="2 3">
    <name type="scientific">Mucilaginibacter angelicae</name>
    <dbReference type="NCBI Taxonomy" id="869718"/>
    <lineage>
        <taxon>Bacteria</taxon>
        <taxon>Pseudomonadati</taxon>
        <taxon>Bacteroidota</taxon>
        <taxon>Sphingobacteriia</taxon>
        <taxon>Sphingobacteriales</taxon>
        <taxon>Sphingobacteriaceae</taxon>
        <taxon>Mucilaginibacter</taxon>
    </lineage>
</organism>
<gene>
    <name evidence="2" type="ORF">ACFFGT_17510</name>
</gene>
<accession>A0ABV6L977</accession>
<evidence type="ECO:0008006" key="4">
    <source>
        <dbReference type="Google" id="ProtNLM"/>
    </source>
</evidence>
<evidence type="ECO:0000313" key="2">
    <source>
        <dbReference type="EMBL" id="MFC0516024.1"/>
    </source>
</evidence>
<sequence>MESNLNYLVGFISLTFMGLSAMYKLKLNKLQGTGRIPSIISARQRQIIFFVLAIMSALIILIIKTS</sequence>
<evidence type="ECO:0000313" key="3">
    <source>
        <dbReference type="Proteomes" id="UP001589828"/>
    </source>
</evidence>
<protein>
    <recommendedName>
        <fullName evidence="4">HIG1 domain-containing protein</fullName>
    </recommendedName>
</protein>
<comment type="caution">
    <text evidence="2">The sequence shown here is derived from an EMBL/GenBank/DDBJ whole genome shotgun (WGS) entry which is preliminary data.</text>
</comment>